<dbReference type="Pfam" id="PF00043">
    <property type="entry name" value="GST_C"/>
    <property type="match status" value="1"/>
</dbReference>
<dbReference type="InterPro" id="IPR036249">
    <property type="entry name" value="Thioredoxin-like_sf"/>
</dbReference>
<organism evidence="3 4">
    <name type="scientific">Wohlfahrtiimonas chitiniclastica</name>
    <dbReference type="NCBI Taxonomy" id="400946"/>
    <lineage>
        <taxon>Bacteria</taxon>
        <taxon>Pseudomonadati</taxon>
        <taxon>Pseudomonadota</taxon>
        <taxon>Gammaproteobacteria</taxon>
        <taxon>Cardiobacteriales</taxon>
        <taxon>Ignatzschineriaceae</taxon>
        <taxon>Wohlfahrtiimonas</taxon>
    </lineage>
</organism>
<dbReference type="InterPro" id="IPR004046">
    <property type="entry name" value="GST_C"/>
</dbReference>
<gene>
    <name evidence="3" type="ORF">J7561_01565</name>
</gene>
<proteinExistence type="predicted"/>
<dbReference type="Gene3D" id="1.20.1050.10">
    <property type="match status" value="1"/>
</dbReference>
<dbReference type="AlphaFoldDB" id="A0AB35BV72"/>
<dbReference type="SUPFAM" id="SSF52833">
    <property type="entry name" value="Thioredoxin-like"/>
    <property type="match status" value="1"/>
</dbReference>
<dbReference type="EMBL" id="JAGIBU010000001">
    <property type="protein sequence ID" value="MBS7823888.1"/>
    <property type="molecule type" value="Genomic_DNA"/>
</dbReference>
<dbReference type="PANTHER" id="PTHR43968">
    <property type="match status" value="1"/>
</dbReference>
<evidence type="ECO:0000313" key="3">
    <source>
        <dbReference type="EMBL" id="MBS7823888.1"/>
    </source>
</evidence>
<name>A0AB35BV72_9GAMM</name>
<feature type="domain" description="GST N-terminal" evidence="1">
    <location>
        <begin position="6"/>
        <end position="84"/>
    </location>
</feature>
<dbReference type="SUPFAM" id="SSF47616">
    <property type="entry name" value="GST C-terminal domain-like"/>
    <property type="match status" value="1"/>
</dbReference>
<accession>A0AB35BV72</accession>
<dbReference type="Proteomes" id="UP000680020">
    <property type="component" value="Unassembled WGS sequence"/>
</dbReference>
<dbReference type="InterPro" id="IPR050983">
    <property type="entry name" value="GST_Omega/HSP26"/>
</dbReference>
<reference evidence="3" key="1">
    <citation type="submission" date="2021-03" db="EMBL/GenBank/DDBJ databases">
        <title>Identification and antibiotic profiling of Wohlfahrtiimonas chitiniclastica, an underestimated human pathogen.</title>
        <authorList>
            <person name="Kopf A."/>
            <person name="Bunk B."/>
            <person name="Coldewey S."/>
            <person name="Gunzer F."/>
            <person name="Riedel T."/>
            <person name="Schroettner P."/>
        </authorList>
    </citation>
    <scope>NUCLEOTIDE SEQUENCE</scope>
    <source>
        <strain evidence="3">DSM 100917</strain>
    </source>
</reference>
<evidence type="ECO:0000313" key="4">
    <source>
        <dbReference type="Proteomes" id="UP000680020"/>
    </source>
</evidence>
<dbReference type="PANTHER" id="PTHR43968:SF6">
    <property type="entry name" value="GLUTATHIONE S-TRANSFERASE OMEGA"/>
    <property type="match status" value="1"/>
</dbReference>
<dbReference type="InterPro" id="IPR010987">
    <property type="entry name" value="Glutathione-S-Trfase_C-like"/>
</dbReference>
<sequence>MSTRRSGFTLYQENPSLDADRIAITLLEKNILSDSVYVDISNPPEELLDINPQLILPTLETKEVTLYYPGIVLEFLDERFPHPPLLPHDPINRGKFRLILKRVLNEWYPLLEKVLKKGEADKKSMKAIHDLLLRYNPLFEDFIYFQSNDFSIIDASLAPFFWHLQAFDIAIPEKAPAIIEYNSNILARESVIHHYKSKG</sequence>
<dbReference type="InterPro" id="IPR036282">
    <property type="entry name" value="Glutathione-S-Trfase_C_sf"/>
</dbReference>
<dbReference type="Pfam" id="PF13417">
    <property type="entry name" value="GST_N_3"/>
    <property type="match status" value="1"/>
</dbReference>
<dbReference type="GO" id="GO:0005737">
    <property type="term" value="C:cytoplasm"/>
    <property type="evidence" value="ECO:0007669"/>
    <property type="project" value="TreeGrafter"/>
</dbReference>
<dbReference type="PROSITE" id="PS50404">
    <property type="entry name" value="GST_NTER"/>
    <property type="match status" value="1"/>
</dbReference>
<dbReference type="Gene3D" id="3.40.30.10">
    <property type="entry name" value="Glutaredoxin"/>
    <property type="match status" value="1"/>
</dbReference>
<evidence type="ECO:0000259" key="1">
    <source>
        <dbReference type="PROSITE" id="PS50404"/>
    </source>
</evidence>
<feature type="domain" description="GST C-terminal" evidence="2">
    <location>
        <begin position="89"/>
        <end position="199"/>
    </location>
</feature>
<comment type="caution">
    <text evidence="3">The sequence shown here is derived from an EMBL/GenBank/DDBJ whole genome shotgun (WGS) entry which is preliminary data.</text>
</comment>
<evidence type="ECO:0000259" key="2">
    <source>
        <dbReference type="PROSITE" id="PS50405"/>
    </source>
</evidence>
<dbReference type="RefSeq" id="WP_213403309.1">
    <property type="nucleotide sequence ID" value="NZ_JAGIBT010000001.1"/>
</dbReference>
<dbReference type="InterPro" id="IPR004045">
    <property type="entry name" value="Glutathione_S-Trfase_N"/>
</dbReference>
<dbReference type="PROSITE" id="PS50405">
    <property type="entry name" value="GST_CTER"/>
    <property type="match status" value="1"/>
</dbReference>
<protein>
    <submittedName>
        <fullName evidence="3">Glutathione S-transferase N-terminal domain-containing protein</fullName>
    </submittedName>
</protein>